<dbReference type="SMART" id="SM00120">
    <property type="entry name" value="HX"/>
    <property type="match status" value="2"/>
</dbReference>
<dbReference type="InterPro" id="IPR021190">
    <property type="entry name" value="Pept_M10A"/>
</dbReference>
<keyword evidence="10" id="KW-1185">Reference proteome</keyword>
<dbReference type="Pfam" id="PF00045">
    <property type="entry name" value="Hemopexin"/>
    <property type="match status" value="1"/>
</dbReference>
<dbReference type="PANTHER" id="PTHR10201">
    <property type="entry name" value="MATRIX METALLOPROTEINASE"/>
    <property type="match status" value="1"/>
</dbReference>
<dbReference type="InterPro" id="IPR024079">
    <property type="entry name" value="MetalloPept_cat_dom_sf"/>
</dbReference>
<dbReference type="InterPro" id="IPR002477">
    <property type="entry name" value="Peptidoglycan-bd-like"/>
</dbReference>
<evidence type="ECO:0000256" key="3">
    <source>
        <dbReference type="ARBA" id="ARBA00022723"/>
    </source>
</evidence>
<evidence type="ECO:0000256" key="4">
    <source>
        <dbReference type="ARBA" id="ARBA00022801"/>
    </source>
</evidence>
<dbReference type="Proteomes" id="UP001164746">
    <property type="component" value="Chromosome 12"/>
</dbReference>
<evidence type="ECO:0000256" key="2">
    <source>
        <dbReference type="ARBA" id="ARBA00022670"/>
    </source>
</evidence>
<evidence type="ECO:0000256" key="5">
    <source>
        <dbReference type="ARBA" id="ARBA00022833"/>
    </source>
</evidence>
<evidence type="ECO:0000256" key="1">
    <source>
        <dbReference type="ARBA" id="ARBA00010370"/>
    </source>
</evidence>
<dbReference type="PANTHER" id="PTHR10201:SF323">
    <property type="entry name" value="MATRIX METALLOPROTEINASE-21"/>
    <property type="match status" value="1"/>
</dbReference>
<organism evidence="9 10">
    <name type="scientific">Mya arenaria</name>
    <name type="common">Soft-shell clam</name>
    <dbReference type="NCBI Taxonomy" id="6604"/>
    <lineage>
        <taxon>Eukaryota</taxon>
        <taxon>Metazoa</taxon>
        <taxon>Spiralia</taxon>
        <taxon>Lophotrochozoa</taxon>
        <taxon>Mollusca</taxon>
        <taxon>Bivalvia</taxon>
        <taxon>Autobranchia</taxon>
        <taxon>Heteroconchia</taxon>
        <taxon>Euheterodonta</taxon>
        <taxon>Imparidentia</taxon>
        <taxon>Neoheterodontei</taxon>
        <taxon>Myida</taxon>
        <taxon>Myoidea</taxon>
        <taxon>Myidae</taxon>
        <taxon>Mya</taxon>
    </lineage>
</organism>
<dbReference type="SUPFAM" id="SSF50923">
    <property type="entry name" value="Hemopexin-like domain"/>
    <property type="match status" value="1"/>
</dbReference>
<keyword evidence="4" id="KW-0378">Hydrolase</keyword>
<dbReference type="Pfam" id="PF00413">
    <property type="entry name" value="Peptidase_M10"/>
    <property type="match status" value="1"/>
</dbReference>
<evidence type="ECO:0000256" key="6">
    <source>
        <dbReference type="ARBA" id="ARBA00023049"/>
    </source>
</evidence>
<dbReference type="InterPro" id="IPR036365">
    <property type="entry name" value="PGBD-like_sf"/>
</dbReference>
<dbReference type="Gene3D" id="2.110.10.10">
    <property type="entry name" value="Hemopexin-like domain"/>
    <property type="match status" value="1"/>
</dbReference>
<evidence type="ECO:0000313" key="9">
    <source>
        <dbReference type="EMBL" id="WAR21702.1"/>
    </source>
</evidence>
<dbReference type="SMART" id="SM00235">
    <property type="entry name" value="ZnMc"/>
    <property type="match status" value="1"/>
</dbReference>
<dbReference type="InterPro" id="IPR018487">
    <property type="entry name" value="Hemopexin-like_repeat"/>
</dbReference>
<dbReference type="InterPro" id="IPR033739">
    <property type="entry name" value="M10A_MMP"/>
</dbReference>
<feature type="domain" description="Peptidase metallopeptidase" evidence="8">
    <location>
        <begin position="78"/>
        <end position="239"/>
    </location>
</feature>
<evidence type="ECO:0000256" key="7">
    <source>
        <dbReference type="PROSITE-ProRule" id="PRU01011"/>
    </source>
</evidence>
<dbReference type="InterPro" id="IPR006026">
    <property type="entry name" value="Peptidase_Metallo"/>
</dbReference>
<dbReference type="PROSITE" id="PS51642">
    <property type="entry name" value="HEMOPEXIN_2"/>
    <property type="match status" value="1"/>
</dbReference>
<sequence length="420" mass="47529">LYLQAFLEQYGYLKTLPNEIAPTEIQVHSKVDRKHAIRLYQEYFGIKATGRLNKKTVKVMREPRCAIPDQRTDDPYSPIRQFRPTMAEIYTYMACWKIYEKDLTISLVKAFETWSAVSGLRFLYTRDTPDIQIDFEQGDHGDGADIAFDEQGGKVVHAFGPGTYTISGNIHLDDDEDWTLKVNPKTGVNLLSVVIHSLGHSLGLLHSNDPRSVMYPAFVSTNLDLSQNDIEQVQILYGPNPESKAIPMYMREATTIAPKVCIVPMDDIDQGPDGYAYIFRKGYMLQIDQKGKLVRKPSKKVNITEVYKNGPPKVDAVAYWAERRKTYLFFNNTLWRYTNFDLDYGFPKNITGMPQTPSAGAGLPTSPTAALRWRDGYVYFFKKDKLIQGGSRISKTDATGLDEGYMLGHAKGLEIASDVN</sequence>
<dbReference type="InterPro" id="IPR036375">
    <property type="entry name" value="Hemopexin-like_dom_sf"/>
</dbReference>
<evidence type="ECO:0000313" key="10">
    <source>
        <dbReference type="Proteomes" id="UP001164746"/>
    </source>
</evidence>
<protein>
    <submittedName>
        <fullName evidence="9">MMP12-like protein</fullName>
    </submittedName>
</protein>
<dbReference type="CDD" id="cd04278">
    <property type="entry name" value="ZnMc_MMP"/>
    <property type="match status" value="1"/>
</dbReference>
<dbReference type="InterPro" id="IPR001818">
    <property type="entry name" value="Pept_M10_metallopeptidase"/>
</dbReference>
<keyword evidence="2" id="KW-0645">Protease</keyword>
<evidence type="ECO:0000259" key="8">
    <source>
        <dbReference type="SMART" id="SM00235"/>
    </source>
</evidence>
<dbReference type="PRINTS" id="PR00138">
    <property type="entry name" value="MATRIXIN"/>
</dbReference>
<reference evidence="9" key="1">
    <citation type="submission" date="2022-11" db="EMBL/GenBank/DDBJ databases">
        <title>Centuries of genome instability and evolution in soft-shell clam transmissible cancer (bioRxiv).</title>
        <authorList>
            <person name="Hart S.F.M."/>
            <person name="Yonemitsu M.A."/>
            <person name="Giersch R.M."/>
            <person name="Beal B.F."/>
            <person name="Arriagada G."/>
            <person name="Davis B.W."/>
            <person name="Ostrander E.A."/>
            <person name="Goff S.P."/>
            <person name="Metzger M.J."/>
        </authorList>
    </citation>
    <scope>NUCLEOTIDE SEQUENCE</scope>
    <source>
        <strain evidence="9">MELC-2E11</strain>
        <tissue evidence="9">Siphon/mantle</tissue>
    </source>
</reference>
<keyword evidence="5" id="KW-0862">Zinc</keyword>
<comment type="similarity">
    <text evidence="1">Belongs to the peptidase M10A family.</text>
</comment>
<dbReference type="SUPFAM" id="SSF47090">
    <property type="entry name" value="PGBD-like"/>
    <property type="match status" value="1"/>
</dbReference>
<feature type="repeat" description="Hemopexin" evidence="7">
    <location>
        <begin position="311"/>
        <end position="357"/>
    </location>
</feature>
<keyword evidence="6" id="KW-0482">Metalloprotease</keyword>
<accession>A0ABY7FKX8</accession>
<feature type="non-terminal residue" evidence="9">
    <location>
        <position position="1"/>
    </location>
</feature>
<dbReference type="Pfam" id="PF01471">
    <property type="entry name" value="PG_binding_1"/>
    <property type="match status" value="1"/>
</dbReference>
<keyword evidence="3" id="KW-0479">Metal-binding</keyword>
<dbReference type="Gene3D" id="3.40.390.10">
    <property type="entry name" value="Collagenase (Catalytic Domain)"/>
    <property type="match status" value="1"/>
</dbReference>
<proteinExistence type="inferred from homology"/>
<dbReference type="PIRSF" id="PIRSF001191">
    <property type="entry name" value="Peptidase_M10A_matrix"/>
    <property type="match status" value="1"/>
</dbReference>
<dbReference type="SUPFAM" id="SSF55486">
    <property type="entry name" value="Metalloproteases ('zincins'), catalytic domain"/>
    <property type="match status" value="1"/>
</dbReference>
<dbReference type="EMBL" id="CP111023">
    <property type="protein sequence ID" value="WAR21702.1"/>
    <property type="molecule type" value="Genomic_DNA"/>
</dbReference>
<gene>
    <name evidence="9" type="ORF">MAR_015676</name>
</gene>
<name>A0ABY7FKX8_MYAAR</name>